<keyword evidence="2" id="KW-1185">Reference proteome</keyword>
<reference evidence="1 2" key="2">
    <citation type="journal article" date="2015" name="PLoS ONE">
        <title>Whole-Genome Optical Mapping and Finished Genome Sequence of Sphingobacterium deserti sp. nov., a New Species Isolated from the Western Desert of China.</title>
        <authorList>
            <person name="Teng C."/>
            <person name="Zhou Z."/>
            <person name="Molnar I."/>
            <person name="Li X."/>
            <person name="Tang R."/>
            <person name="Chen M."/>
            <person name="Wang L."/>
            <person name="Su S."/>
            <person name="Zhang W."/>
            <person name="Lin M."/>
        </authorList>
    </citation>
    <scope>NUCLEOTIDE SEQUENCE [LARGE SCALE GENOMIC DNA]</scope>
    <source>
        <strain evidence="2">ACCC05744</strain>
    </source>
</reference>
<dbReference type="AlphaFoldDB" id="A0A0B8T668"/>
<dbReference type="OrthoDB" id="1100095at2"/>
<dbReference type="GO" id="GO:0003700">
    <property type="term" value="F:DNA-binding transcription factor activity"/>
    <property type="evidence" value="ECO:0007669"/>
    <property type="project" value="InterPro"/>
</dbReference>
<sequence>MGILNQTLSSEFCALLKAKDRKGFELLYDQYGSGIYNLIHNCVGSEPIAKELFREALCAIWENINQFLLQNETFFVWSVSVVGKIVSAYVAQHNSSNDSVHRDGKDVGNIRPISSSSKHGIPLNVVPARKDAYPTELRTIYLPSASPTDLSAAVATVEKDKNPNISQISVAKHIMQVLREAKQAKQRATEAANHKNSA</sequence>
<dbReference type="InterPro" id="IPR013325">
    <property type="entry name" value="RNA_pol_sigma_r2"/>
</dbReference>
<organism evidence="1 2">
    <name type="scientific">Sphingobacterium deserti</name>
    <dbReference type="NCBI Taxonomy" id="1229276"/>
    <lineage>
        <taxon>Bacteria</taxon>
        <taxon>Pseudomonadati</taxon>
        <taxon>Bacteroidota</taxon>
        <taxon>Sphingobacteriia</taxon>
        <taxon>Sphingobacteriales</taxon>
        <taxon>Sphingobacteriaceae</taxon>
        <taxon>Sphingobacterium</taxon>
    </lineage>
</organism>
<evidence type="ECO:0000313" key="1">
    <source>
        <dbReference type="EMBL" id="KGE13384.1"/>
    </source>
</evidence>
<dbReference type="PATRIC" id="fig|1229276.3.peg.3014"/>
<dbReference type="Proteomes" id="UP000031802">
    <property type="component" value="Unassembled WGS sequence"/>
</dbReference>
<dbReference type="STRING" id="1229276.DI53_2915"/>
<dbReference type="RefSeq" id="WP_037500973.1">
    <property type="nucleotide sequence ID" value="NZ_JJMU01000053.1"/>
</dbReference>
<dbReference type="Gene3D" id="1.10.1740.10">
    <property type="match status" value="1"/>
</dbReference>
<reference evidence="2" key="1">
    <citation type="submission" date="2014-04" db="EMBL/GenBank/DDBJ databases">
        <title>Whole-Genome optical mapping and complete genome sequence of Sphingobacterium deserti sp. nov., a new spaces isolated from desert in the west of China.</title>
        <authorList>
            <person name="Teng C."/>
            <person name="Zhou Z."/>
            <person name="Li X."/>
            <person name="Chen M."/>
            <person name="Lin M."/>
            <person name="Wang L."/>
            <person name="Su S."/>
            <person name="Zhang C."/>
            <person name="Zhang W."/>
        </authorList>
    </citation>
    <scope>NUCLEOTIDE SEQUENCE [LARGE SCALE GENOMIC DNA]</scope>
    <source>
        <strain evidence="2">ACCC05744</strain>
    </source>
</reference>
<dbReference type="EMBL" id="JJMU01000053">
    <property type="protein sequence ID" value="KGE13384.1"/>
    <property type="molecule type" value="Genomic_DNA"/>
</dbReference>
<gene>
    <name evidence="1" type="ORF">DI53_2915</name>
</gene>
<name>A0A0B8T668_9SPHI</name>
<dbReference type="SUPFAM" id="SSF88946">
    <property type="entry name" value="Sigma2 domain of RNA polymerase sigma factors"/>
    <property type="match status" value="1"/>
</dbReference>
<dbReference type="GO" id="GO:0006352">
    <property type="term" value="P:DNA-templated transcription initiation"/>
    <property type="evidence" value="ECO:0007669"/>
    <property type="project" value="InterPro"/>
</dbReference>
<proteinExistence type="predicted"/>
<comment type="caution">
    <text evidence="1">The sequence shown here is derived from an EMBL/GenBank/DDBJ whole genome shotgun (WGS) entry which is preliminary data.</text>
</comment>
<evidence type="ECO:0000313" key="2">
    <source>
        <dbReference type="Proteomes" id="UP000031802"/>
    </source>
</evidence>
<accession>A0A0B8T668</accession>
<protein>
    <submittedName>
        <fullName evidence="1">RNA polymerase, sigma-24 subunit, ECF subfamily</fullName>
    </submittedName>
</protein>